<dbReference type="Gene3D" id="3.30.2320.10">
    <property type="entry name" value="hypothetical protein PF0899 domain"/>
    <property type="match status" value="1"/>
</dbReference>
<organism evidence="4">
    <name type="scientific">Siphoviridae sp. ctgmM3</name>
    <dbReference type="NCBI Taxonomy" id="2827912"/>
    <lineage>
        <taxon>Viruses</taxon>
        <taxon>Duplodnaviria</taxon>
        <taxon>Heunggongvirae</taxon>
        <taxon>Uroviricota</taxon>
        <taxon>Caudoviricetes</taxon>
    </lineage>
</organism>
<dbReference type="InterPro" id="IPR054612">
    <property type="entry name" value="Phage_capsid-like_C"/>
</dbReference>
<evidence type="ECO:0000256" key="1">
    <source>
        <dbReference type="ARBA" id="ARBA00004328"/>
    </source>
</evidence>
<dbReference type="Gene3D" id="3.30.2400.10">
    <property type="entry name" value="Major capsid protein gp5"/>
    <property type="match status" value="1"/>
</dbReference>
<feature type="domain" description="Phage capsid-like C-terminal" evidence="3">
    <location>
        <begin position="123"/>
        <end position="385"/>
    </location>
</feature>
<accession>A0A8S5TJG2</accession>
<protein>
    <submittedName>
        <fullName evidence="4">Major capsid protein</fullName>
    </submittedName>
</protein>
<dbReference type="InterPro" id="IPR024455">
    <property type="entry name" value="Phage_capsid"/>
</dbReference>
<evidence type="ECO:0000313" key="4">
    <source>
        <dbReference type="EMBL" id="DAF63429.1"/>
    </source>
</evidence>
<evidence type="ECO:0000259" key="3">
    <source>
        <dbReference type="Pfam" id="PF05065"/>
    </source>
</evidence>
<sequence length="392" mass="43746">MSRILDLMEKRKEAWEGAKAFVESKKDKDGILSAEDAKTYDEMEAKVKAYSAEIGRLQEMEEMDKELSKPLTNAIVTRPMKMDEKPEKKGRARDEYKHAMLNALRSNFKRVEDILQEGVDADGGYLVPEEYDSRLIETLKEENIMRSLATTISTSGQHKINVAASDPAAAWIDEGGALNFGDSKFAQVLLDAHKLHVAIKVTEELLYDSAFNLESYILSSFGQALANAEEDAFLNGDGTGKPTGIFHKTNGGTFLKDIPAIKSDDMIDLIHALKRPYRKNASFIMNDKTVSSIRKLKDNNGAYIWQPSYQQNEPDRILGYPVYTSAFAPENAIAFGDYRYYNIGDRGTRSFKELTELFAGNGMIGFVAKERVDGKLVLKEAVQILPIKAVGA</sequence>
<dbReference type="Pfam" id="PF05065">
    <property type="entry name" value="Phage_capsid"/>
    <property type="match status" value="1"/>
</dbReference>
<proteinExistence type="predicted"/>
<dbReference type="GO" id="GO:0044423">
    <property type="term" value="C:virion component"/>
    <property type="evidence" value="ECO:0007669"/>
    <property type="project" value="UniProtKB-KW"/>
</dbReference>
<evidence type="ECO:0000256" key="2">
    <source>
        <dbReference type="ARBA" id="ARBA00022844"/>
    </source>
</evidence>
<keyword evidence="2" id="KW-0946">Virion</keyword>
<dbReference type="SUPFAM" id="SSF56563">
    <property type="entry name" value="Major capsid protein gp5"/>
    <property type="match status" value="1"/>
</dbReference>
<name>A0A8S5TJG2_9CAUD</name>
<comment type="subcellular location">
    <subcellularLocation>
        <location evidence="1">Virion</location>
    </subcellularLocation>
</comment>
<dbReference type="NCBIfam" id="TIGR01554">
    <property type="entry name" value="major_cap_HK97"/>
    <property type="match status" value="1"/>
</dbReference>
<reference evidence="4" key="1">
    <citation type="journal article" date="2021" name="Proc. Natl. Acad. Sci. U.S.A.">
        <title>A Catalog of Tens of Thousands of Viruses from Human Metagenomes Reveals Hidden Associations with Chronic Diseases.</title>
        <authorList>
            <person name="Tisza M.J."/>
            <person name="Buck C.B."/>
        </authorList>
    </citation>
    <scope>NUCLEOTIDE SEQUENCE</scope>
    <source>
        <strain evidence="4">CtgmM3</strain>
    </source>
</reference>
<dbReference type="EMBL" id="BK032840">
    <property type="protein sequence ID" value="DAF63429.1"/>
    <property type="molecule type" value="Genomic_DNA"/>
</dbReference>